<protein>
    <submittedName>
        <fullName evidence="2">Uncharacterized protein</fullName>
    </submittedName>
</protein>
<evidence type="ECO:0000313" key="1">
    <source>
        <dbReference type="Proteomes" id="UP000035680"/>
    </source>
</evidence>
<keyword evidence="1" id="KW-1185">Reference proteome</keyword>
<dbReference type="WBParaSite" id="SVE_1576700.1">
    <property type="protein sequence ID" value="SVE_1576700.1"/>
    <property type="gene ID" value="SVE_1576700"/>
</dbReference>
<sequence>MCLNETSPKVWFHMPNSVLSGRTTSLYILTIQKKMSKTSLIENAKMSEKAQLCAMKLISLGQFFADSNAKYEENGTWQLA</sequence>
<evidence type="ECO:0000313" key="2">
    <source>
        <dbReference type="WBParaSite" id="SVE_1576700.1"/>
    </source>
</evidence>
<name>A0A0K0FTV5_STRVS</name>
<dbReference type="Proteomes" id="UP000035680">
    <property type="component" value="Unassembled WGS sequence"/>
</dbReference>
<dbReference type="AlphaFoldDB" id="A0A0K0FTV5"/>
<proteinExistence type="predicted"/>
<organism evidence="1 2">
    <name type="scientific">Strongyloides venezuelensis</name>
    <name type="common">Threadworm</name>
    <dbReference type="NCBI Taxonomy" id="75913"/>
    <lineage>
        <taxon>Eukaryota</taxon>
        <taxon>Metazoa</taxon>
        <taxon>Ecdysozoa</taxon>
        <taxon>Nematoda</taxon>
        <taxon>Chromadorea</taxon>
        <taxon>Rhabditida</taxon>
        <taxon>Tylenchina</taxon>
        <taxon>Panagrolaimomorpha</taxon>
        <taxon>Strongyloidoidea</taxon>
        <taxon>Strongyloididae</taxon>
        <taxon>Strongyloides</taxon>
    </lineage>
</organism>
<reference evidence="2" key="2">
    <citation type="submission" date="2015-08" db="UniProtKB">
        <authorList>
            <consortium name="WormBaseParasite"/>
        </authorList>
    </citation>
    <scope>IDENTIFICATION</scope>
</reference>
<reference evidence="1" key="1">
    <citation type="submission" date="2014-07" db="EMBL/GenBank/DDBJ databases">
        <authorList>
            <person name="Martin A.A"/>
            <person name="De Silva N."/>
        </authorList>
    </citation>
    <scope>NUCLEOTIDE SEQUENCE</scope>
</reference>
<accession>A0A0K0FTV5</accession>